<protein>
    <submittedName>
        <fullName evidence="2">Uncharacterized protein</fullName>
    </submittedName>
</protein>
<gene>
    <name evidence="2" type="ORF">CTOB1V02_LOCUS13778</name>
</gene>
<reference evidence="2" key="1">
    <citation type="submission" date="2020-11" db="EMBL/GenBank/DDBJ databases">
        <authorList>
            <person name="Tran Van P."/>
        </authorList>
    </citation>
    <scope>NUCLEOTIDE SEQUENCE</scope>
</reference>
<dbReference type="SUPFAM" id="SSF49899">
    <property type="entry name" value="Concanavalin A-like lectins/glucanases"/>
    <property type="match status" value="1"/>
</dbReference>
<organism evidence="2">
    <name type="scientific">Cyprideis torosa</name>
    <dbReference type="NCBI Taxonomy" id="163714"/>
    <lineage>
        <taxon>Eukaryota</taxon>
        <taxon>Metazoa</taxon>
        <taxon>Ecdysozoa</taxon>
        <taxon>Arthropoda</taxon>
        <taxon>Crustacea</taxon>
        <taxon>Oligostraca</taxon>
        <taxon>Ostracoda</taxon>
        <taxon>Podocopa</taxon>
        <taxon>Podocopida</taxon>
        <taxon>Cytherocopina</taxon>
        <taxon>Cytheroidea</taxon>
        <taxon>Cytherideidae</taxon>
        <taxon>Cyprideis</taxon>
    </lineage>
</organism>
<dbReference type="GO" id="GO:0004553">
    <property type="term" value="F:hydrolase activity, hydrolyzing O-glycosyl compounds"/>
    <property type="evidence" value="ECO:0007669"/>
    <property type="project" value="InterPro"/>
</dbReference>
<dbReference type="InterPro" id="IPR000757">
    <property type="entry name" value="Beta-glucanase-like"/>
</dbReference>
<dbReference type="Pfam" id="PF00722">
    <property type="entry name" value="Glyco_hydro_16"/>
    <property type="match status" value="1"/>
</dbReference>
<evidence type="ECO:0000313" key="2">
    <source>
        <dbReference type="EMBL" id="CAD7235963.1"/>
    </source>
</evidence>
<dbReference type="AlphaFoldDB" id="A0A7R8WQC4"/>
<dbReference type="EMBL" id="OB675741">
    <property type="protein sequence ID" value="CAD7235963.1"/>
    <property type="molecule type" value="Genomic_DNA"/>
</dbReference>
<evidence type="ECO:0000256" key="1">
    <source>
        <dbReference type="ARBA" id="ARBA00006865"/>
    </source>
</evidence>
<comment type="similarity">
    <text evidence="1">Belongs to the glycosyl hydrolase 16 family.</text>
</comment>
<dbReference type="Gene3D" id="2.60.120.200">
    <property type="match status" value="1"/>
</dbReference>
<dbReference type="InterPro" id="IPR013320">
    <property type="entry name" value="ConA-like_dom_sf"/>
</dbReference>
<dbReference type="PROSITE" id="PS51762">
    <property type="entry name" value="GH16_2"/>
    <property type="match status" value="1"/>
</dbReference>
<proteinExistence type="inferred from homology"/>
<name>A0A7R8WQC4_9CRUS</name>
<dbReference type="OrthoDB" id="4781at2759"/>
<dbReference type="PANTHER" id="PTHR10963:SF55">
    <property type="entry name" value="GLYCOSIDE HYDROLASE FAMILY 16 PROTEIN"/>
    <property type="match status" value="1"/>
</dbReference>
<dbReference type="InterPro" id="IPR050546">
    <property type="entry name" value="Glycosyl_Hydrlase_16"/>
</dbReference>
<dbReference type="PANTHER" id="PTHR10963">
    <property type="entry name" value="GLYCOSYL HYDROLASE-RELATED"/>
    <property type="match status" value="1"/>
</dbReference>
<sequence length="238" mass="27254">MSARLSTVKSFSFKYGTLEVRAKMPRGDWIWPAIWMLPRHNAYGGWPSSGEIDLVESRGNVDYHFKGEQQIGEKLAGSTLHYGPHPEMIRKAHAEIIRTKGFGSEFTVYKVEWTPDYIRFSYDGIVIDTIDPGPEGFWSLFPFEQMAPGVKNPWEHGTKMAPFDKEFYIILNVAIGGMNFFPDGAINGENNSRPKPWSNSASNAMRDFLDAKKQWYPTWHGEDAAMKVDYVRFYALRP</sequence>
<dbReference type="GO" id="GO:0005975">
    <property type="term" value="P:carbohydrate metabolic process"/>
    <property type="evidence" value="ECO:0007669"/>
    <property type="project" value="InterPro"/>
</dbReference>
<accession>A0A7R8WQC4</accession>